<organism evidence="1 2">
    <name type="scientific">Leucogyrophana mollusca</name>
    <dbReference type="NCBI Taxonomy" id="85980"/>
    <lineage>
        <taxon>Eukaryota</taxon>
        <taxon>Fungi</taxon>
        <taxon>Dikarya</taxon>
        <taxon>Basidiomycota</taxon>
        <taxon>Agaricomycotina</taxon>
        <taxon>Agaricomycetes</taxon>
        <taxon>Agaricomycetidae</taxon>
        <taxon>Boletales</taxon>
        <taxon>Boletales incertae sedis</taxon>
        <taxon>Leucogyrophana</taxon>
    </lineage>
</organism>
<evidence type="ECO:0000313" key="1">
    <source>
        <dbReference type="EMBL" id="KAH7919529.1"/>
    </source>
</evidence>
<accession>A0ACB8B1Y4</accession>
<sequence length="142" mass="14836">MFSLQIASVVALVGALGVAASLPANCDRNYTVQAGDTCDAISAKQNVSTYQLSAVNTGVIDTSCDNLYVGELICLGITGQDCNVTYVMQTNDTCDSIAAAAGIPLSTFLTNNPNVNAICTDIYPDEVFCTASQIYVNLTSTE</sequence>
<protein>
    <submittedName>
        <fullName evidence="1">Uncharacterized protein</fullName>
    </submittedName>
</protein>
<gene>
    <name evidence="1" type="ORF">BV22DRAFT_1050983</name>
</gene>
<reference evidence="1" key="1">
    <citation type="journal article" date="2021" name="New Phytol.">
        <title>Evolutionary innovations through gain and loss of genes in the ectomycorrhizal Boletales.</title>
        <authorList>
            <person name="Wu G."/>
            <person name="Miyauchi S."/>
            <person name="Morin E."/>
            <person name="Kuo A."/>
            <person name="Drula E."/>
            <person name="Varga T."/>
            <person name="Kohler A."/>
            <person name="Feng B."/>
            <person name="Cao Y."/>
            <person name="Lipzen A."/>
            <person name="Daum C."/>
            <person name="Hundley H."/>
            <person name="Pangilinan J."/>
            <person name="Johnson J."/>
            <person name="Barry K."/>
            <person name="LaButti K."/>
            <person name="Ng V."/>
            <person name="Ahrendt S."/>
            <person name="Min B."/>
            <person name="Choi I.G."/>
            <person name="Park H."/>
            <person name="Plett J.M."/>
            <person name="Magnuson J."/>
            <person name="Spatafora J.W."/>
            <person name="Nagy L.G."/>
            <person name="Henrissat B."/>
            <person name="Grigoriev I.V."/>
            <person name="Yang Z.L."/>
            <person name="Xu J."/>
            <person name="Martin F.M."/>
        </authorList>
    </citation>
    <scope>NUCLEOTIDE SEQUENCE</scope>
    <source>
        <strain evidence="1">KUC20120723A-06</strain>
    </source>
</reference>
<dbReference type="Proteomes" id="UP000790709">
    <property type="component" value="Unassembled WGS sequence"/>
</dbReference>
<comment type="caution">
    <text evidence="1">The sequence shown here is derived from an EMBL/GenBank/DDBJ whole genome shotgun (WGS) entry which is preliminary data.</text>
</comment>
<proteinExistence type="predicted"/>
<evidence type="ECO:0000313" key="2">
    <source>
        <dbReference type="Proteomes" id="UP000790709"/>
    </source>
</evidence>
<keyword evidence="2" id="KW-1185">Reference proteome</keyword>
<name>A0ACB8B1Y4_9AGAM</name>
<dbReference type="EMBL" id="MU266652">
    <property type="protein sequence ID" value="KAH7919529.1"/>
    <property type="molecule type" value="Genomic_DNA"/>
</dbReference>